<gene>
    <name evidence="1" type="ordered locus">Trad_0793</name>
</gene>
<dbReference type="RefSeq" id="WP_013177299.1">
    <property type="nucleotide sequence ID" value="NC_014221.1"/>
</dbReference>
<sequence>MLPLYLAACGLACGLERLHGRPFVASLMGHLVARTLGGRRLAGAAEGETLYEVAWLPAVGFRAAAQTWGEVVLVTPEAYRVTSGERRVSPDLLAHERCHVAQFRRLTSFGFWVRYAAAWAWGLLRYRDPFRAYWDLALEREARAAAARPDDA</sequence>
<dbReference type="HOGENOM" id="CLU_1872451_0_0_0"/>
<evidence type="ECO:0000313" key="1">
    <source>
        <dbReference type="EMBL" id="ADI13927.1"/>
    </source>
</evidence>
<keyword evidence="2" id="KW-1185">Reference proteome</keyword>
<dbReference type="KEGG" id="tra:Trad_0793"/>
<accession>D7CU29</accession>
<evidence type="ECO:0008006" key="3">
    <source>
        <dbReference type="Google" id="ProtNLM"/>
    </source>
</evidence>
<evidence type="ECO:0000313" key="2">
    <source>
        <dbReference type="Proteomes" id="UP000000379"/>
    </source>
</evidence>
<organism evidence="1 2">
    <name type="scientific">Truepera radiovictrix (strain DSM 17093 / CIP 108686 / LMG 22925 / RQ-24)</name>
    <dbReference type="NCBI Taxonomy" id="649638"/>
    <lineage>
        <taxon>Bacteria</taxon>
        <taxon>Thermotogati</taxon>
        <taxon>Deinococcota</taxon>
        <taxon>Deinococci</taxon>
        <taxon>Trueperales</taxon>
        <taxon>Trueperaceae</taxon>
        <taxon>Truepera</taxon>
    </lineage>
</organism>
<dbReference type="OrthoDB" id="3296472at2"/>
<dbReference type="EMBL" id="CP002049">
    <property type="protein sequence ID" value="ADI13927.1"/>
    <property type="molecule type" value="Genomic_DNA"/>
</dbReference>
<name>D7CU29_TRURR</name>
<dbReference type="Proteomes" id="UP000000379">
    <property type="component" value="Chromosome"/>
</dbReference>
<dbReference type="STRING" id="649638.Trad_0793"/>
<reference evidence="1 2" key="2">
    <citation type="journal article" date="2011" name="Stand. Genomic Sci.">
        <title>Complete genome sequence of Truepera radiovictrix type strain (RQ-24).</title>
        <authorList>
            <person name="Ivanova N."/>
            <person name="Rohde C."/>
            <person name="Munk C."/>
            <person name="Nolan M."/>
            <person name="Lucas S."/>
            <person name="Del Rio T.G."/>
            <person name="Tice H."/>
            <person name="Deshpande S."/>
            <person name="Cheng J.F."/>
            <person name="Tapia R."/>
            <person name="Han C."/>
            <person name="Goodwin L."/>
            <person name="Pitluck S."/>
            <person name="Liolios K."/>
            <person name="Mavromatis K."/>
            <person name="Mikhailova N."/>
            <person name="Pati A."/>
            <person name="Chen A."/>
            <person name="Palaniappan K."/>
            <person name="Land M."/>
            <person name="Hauser L."/>
            <person name="Chang Y.J."/>
            <person name="Jeffries C.D."/>
            <person name="Brambilla E."/>
            <person name="Rohde M."/>
            <person name="Goker M."/>
            <person name="Tindall B.J."/>
            <person name="Woyke T."/>
            <person name="Bristow J."/>
            <person name="Eisen J.A."/>
            <person name="Markowitz V."/>
            <person name="Hugenholtz P."/>
            <person name="Kyrpides N.C."/>
            <person name="Klenk H.P."/>
            <person name="Lapidus A."/>
        </authorList>
    </citation>
    <scope>NUCLEOTIDE SEQUENCE [LARGE SCALE GENOMIC DNA]</scope>
    <source>
        <strain evidence="2">DSM 17093 / CIP 108686 / LMG 22925 / RQ-24</strain>
    </source>
</reference>
<protein>
    <recommendedName>
        <fullName evidence="3">DUF4157 domain-containing protein</fullName>
    </recommendedName>
</protein>
<reference evidence="2" key="1">
    <citation type="submission" date="2010-05" db="EMBL/GenBank/DDBJ databases">
        <title>The complete genome of Truepera radiovictris DSM 17093.</title>
        <authorList>
            <consortium name="US DOE Joint Genome Institute (JGI-PGF)"/>
            <person name="Lucas S."/>
            <person name="Copeland A."/>
            <person name="Lapidus A."/>
            <person name="Glavina del Rio T."/>
            <person name="Dalin E."/>
            <person name="Tice H."/>
            <person name="Bruce D."/>
            <person name="Goodwin L."/>
            <person name="Pitluck S."/>
            <person name="Kyrpides N."/>
            <person name="Mavromatis K."/>
            <person name="Ovchinnikova G."/>
            <person name="Munk A.C."/>
            <person name="Detter J.C."/>
            <person name="Han C."/>
            <person name="Tapia R."/>
            <person name="Land M."/>
            <person name="Hauser L."/>
            <person name="Markowitz V."/>
            <person name="Cheng J.-F."/>
            <person name="Hugenholtz P."/>
            <person name="Woyke T."/>
            <person name="Wu D."/>
            <person name="Tindall B."/>
            <person name="Pomrenke H.G."/>
            <person name="Brambilla E."/>
            <person name="Klenk H.-P."/>
            <person name="Eisen J.A."/>
        </authorList>
    </citation>
    <scope>NUCLEOTIDE SEQUENCE [LARGE SCALE GENOMIC DNA]</scope>
    <source>
        <strain evidence="2">DSM 17093 / CIP 108686 / LMG 22925 / RQ-24</strain>
    </source>
</reference>
<proteinExistence type="predicted"/>
<dbReference type="AlphaFoldDB" id="D7CU29"/>